<evidence type="ECO:0000313" key="1">
    <source>
        <dbReference type="EMBL" id="ETJ32638.1"/>
    </source>
</evidence>
<gene>
    <name evidence="1" type="ORF">Q604_UNBC12912G0001</name>
</gene>
<protein>
    <submittedName>
        <fullName evidence="1">Uncharacterized protein</fullName>
    </submittedName>
</protein>
<proteinExistence type="predicted"/>
<organism evidence="1">
    <name type="scientific">human gut metagenome</name>
    <dbReference type="NCBI Taxonomy" id="408170"/>
    <lineage>
        <taxon>unclassified sequences</taxon>
        <taxon>metagenomes</taxon>
        <taxon>organismal metagenomes</taxon>
    </lineage>
</organism>
<dbReference type="AlphaFoldDB" id="W1XQI6"/>
<sequence length="40" mass="4803">MQRAYGDELIVLESIDQFSEDERKIISEITKKDSKPRYDR</sequence>
<dbReference type="EMBL" id="AZMM01012912">
    <property type="protein sequence ID" value="ETJ32638.1"/>
    <property type="molecule type" value="Genomic_DNA"/>
</dbReference>
<name>W1XQI6_9ZZZZ</name>
<reference evidence="1" key="1">
    <citation type="submission" date="2013-12" db="EMBL/GenBank/DDBJ databases">
        <title>A Varibaculum cambriense genome reconstructed from a premature infant gut community with otherwise low bacterial novelty that shifts toward anaerobic metabolism during the third week of life.</title>
        <authorList>
            <person name="Brown C.T."/>
            <person name="Sharon I."/>
            <person name="Thomas B.C."/>
            <person name="Castelle C.J."/>
            <person name="Morowitz M.J."/>
            <person name="Banfield J.F."/>
        </authorList>
    </citation>
    <scope>NUCLEOTIDE SEQUENCE</scope>
</reference>
<accession>W1XQI6</accession>
<feature type="non-terminal residue" evidence="1">
    <location>
        <position position="40"/>
    </location>
</feature>
<comment type="caution">
    <text evidence="1">The sequence shown here is derived from an EMBL/GenBank/DDBJ whole genome shotgun (WGS) entry which is preliminary data.</text>
</comment>